<evidence type="ECO:0000256" key="2">
    <source>
        <dbReference type="ARBA" id="ARBA00009731"/>
    </source>
</evidence>
<dbReference type="Gene3D" id="3.40.50.2000">
    <property type="entry name" value="Glycogen Phosphorylase B"/>
    <property type="match status" value="1"/>
</dbReference>
<evidence type="ECO:0000313" key="10">
    <source>
        <dbReference type="Proteomes" id="UP000613740"/>
    </source>
</evidence>
<dbReference type="InterPro" id="IPR013969">
    <property type="entry name" value="Oligosacch_biosynth_Alg14"/>
</dbReference>
<evidence type="ECO:0000313" key="9">
    <source>
        <dbReference type="EMBL" id="KAG2451160.1"/>
    </source>
</evidence>
<comment type="caution">
    <text evidence="9">The sequence shown here is derived from an EMBL/GenBank/DDBJ whole genome shotgun (WGS) entry which is preliminary data.</text>
</comment>
<dbReference type="GO" id="GO:0043541">
    <property type="term" value="C:UDP-N-acetylglucosamine transferase complex"/>
    <property type="evidence" value="ECO:0007669"/>
    <property type="project" value="TreeGrafter"/>
</dbReference>
<reference evidence="9" key="1">
    <citation type="journal article" date="2020" name="bioRxiv">
        <title>Comparative genomics of Chlamydomonas.</title>
        <authorList>
            <person name="Craig R.J."/>
            <person name="Hasan A.R."/>
            <person name="Ness R.W."/>
            <person name="Keightley P.D."/>
        </authorList>
    </citation>
    <scope>NUCLEOTIDE SEQUENCE</scope>
    <source>
        <strain evidence="9">CCAP 11/173</strain>
    </source>
</reference>
<evidence type="ECO:0000256" key="1">
    <source>
        <dbReference type="ARBA" id="ARBA00004389"/>
    </source>
</evidence>
<dbReference type="Pfam" id="PF08660">
    <property type="entry name" value="Alg14"/>
    <property type="match status" value="1"/>
</dbReference>
<organism evidence="9 10">
    <name type="scientific">Chlamydomonas schloesseri</name>
    <dbReference type="NCBI Taxonomy" id="2026947"/>
    <lineage>
        <taxon>Eukaryota</taxon>
        <taxon>Viridiplantae</taxon>
        <taxon>Chlorophyta</taxon>
        <taxon>core chlorophytes</taxon>
        <taxon>Chlorophyceae</taxon>
        <taxon>CS clade</taxon>
        <taxon>Chlamydomonadales</taxon>
        <taxon>Chlamydomonadaceae</taxon>
        <taxon>Chlamydomonas</taxon>
    </lineage>
</organism>
<evidence type="ECO:0000256" key="8">
    <source>
        <dbReference type="SAM" id="Phobius"/>
    </source>
</evidence>
<proteinExistence type="inferred from homology"/>
<dbReference type="PANTHER" id="PTHR12154:SF4">
    <property type="entry name" value="UDP-N-ACETYLGLUCOSAMINE TRANSFERASE SUBUNIT ALG14 HOMOLOG"/>
    <property type="match status" value="1"/>
</dbReference>
<protein>
    <recommendedName>
        <fullName evidence="3">UDP-N-acetylglucosamine transferase subunit ALG14</fullName>
    </recommendedName>
</protein>
<evidence type="ECO:0000256" key="6">
    <source>
        <dbReference type="ARBA" id="ARBA00022989"/>
    </source>
</evidence>
<keyword evidence="10" id="KW-1185">Reference proteome</keyword>
<feature type="transmembrane region" description="Helical" evidence="8">
    <location>
        <begin position="12"/>
        <end position="31"/>
    </location>
</feature>
<evidence type="ECO:0000256" key="4">
    <source>
        <dbReference type="ARBA" id="ARBA00022692"/>
    </source>
</evidence>
<evidence type="ECO:0000256" key="3">
    <source>
        <dbReference type="ARBA" id="ARBA00017467"/>
    </source>
</evidence>
<sequence>MLALPPVLLNVLGFLLGFAGVMVLRVLTVMFGKRPASKRSKPAKTMIVLGSGGHTAEMLMLMDSMGRERYSPRTYVVAATDAMSGGKAVARERTWQKTESPTGFSLVQIPRSREVGQSYLTSVGTTLYSLAFAFRVVLRERPELVLVNGPGTCIPICAAAFTYRVLGLAQTQVVYVESIARTRRFSLSAKLLYHLRMADLLFVQWEQLAKTYPRAVYAGRLY</sequence>
<name>A0A836B993_9CHLO</name>
<comment type="similarity">
    <text evidence="2">Belongs to the ALG14 family.</text>
</comment>
<evidence type="ECO:0000256" key="7">
    <source>
        <dbReference type="ARBA" id="ARBA00023136"/>
    </source>
</evidence>
<keyword evidence="5" id="KW-0256">Endoplasmic reticulum</keyword>
<dbReference type="EMBL" id="JAEHOD010000008">
    <property type="protein sequence ID" value="KAG2451160.1"/>
    <property type="molecule type" value="Genomic_DNA"/>
</dbReference>
<accession>A0A836B993</accession>
<dbReference type="OrthoDB" id="17098at2759"/>
<dbReference type="GO" id="GO:0006488">
    <property type="term" value="P:dolichol-linked oligosaccharide biosynthetic process"/>
    <property type="evidence" value="ECO:0007669"/>
    <property type="project" value="InterPro"/>
</dbReference>
<dbReference type="AlphaFoldDB" id="A0A836B993"/>
<keyword evidence="6 8" id="KW-1133">Transmembrane helix</keyword>
<evidence type="ECO:0000256" key="5">
    <source>
        <dbReference type="ARBA" id="ARBA00022824"/>
    </source>
</evidence>
<keyword evidence="7 8" id="KW-0472">Membrane</keyword>
<gene>
    <name evidence="9" type="ORF">HYH02_003768</name>
</gene>
<dbReference type="Proteomes" id="UP000613740">
    <property type="component" value="Unassembled WGS sequence"/>
</dbReference>
<comment type="subcellular location">
    <subcellularLocation>
        <location evidence="1">Endoplasmic reticulum membrane</location>
        <topology evidence="1">Single-pass membrane protein</topology>
    </subcellularLocation>
</comment>
<keyword evidence="4 8" id="KW-0812">Transmembrane</keyword>
<dbReference type="PANTHER" id="PTHR12154">
    <property type="entry name" value="GLYCOSYL TRANSFERASE-RELATED"/>
    <property type="match status" value="1"/>
</dbReference>
<dbReference type="GO" id="GO:0004577">
    <property type="term" value="F:N-acetylglucosaminyldiphosphodolichol N-acetylglucosaminyltransferase activity"/>
    <property type="evidence" value="ECO:0007669"/>
    <property type="project" value="TreeGrafter"/>
</dbReference>